<proteinExistence type="predicted"/>
<evidence type="ECO:0000313" key="2">
    <source>
        <dbReference type="EMBL" id="SHH17392.1"/>
    </source>
</evidence>
<keyword evidence="3" id="KW-1185">Reference proteome</keyword>
<dbReference type="AlphaFoldDB" id="A0A1M5QTJ5"/>
<protein>
    <submittedName>
        <fullName evidence="2">Uncharacterized damage-inducible protein DinB (Forms a four-helix bundle)</fullName>
    </submittedName>
</protein>
<dbReference type="Proteomes" id="UP000184079">
    <property type="component" value="Unassembled WGS sequence"/>
</dbReference>
<dbReference type="InterPro" id="IPR024775">
    <property type="entry name" value="DinB-like"/>
</dbReference>
<dbReference type="Gene3D" id="1.20.120.450">
    <property type="entry name" value="dinb family like domain"/>
    <property type="match status" value="1"/>
</dbReference>
<dbReference type="EMBL" id="FQXD01000004">
    <property type="protein sequence ID" value="SHH17392.1"/>
    <property type="molecule type" value="Genomic_DNA"/>
</dbReference>
<sequence length="153" mass="17572">MSKDLIEQFALNRNMLFMELDKLDESLIDEQLDELNNTVHWHIGHILTVAEQFLFGFPNQTKHLPEEFISLFGNGTKPADWPNNVPSLTELREKLQQQMERAMKLDAEYFATPLEKPFLGQDTIGGLAKVATFHEAHHTGQIHTIHLIAAKRK</sequence>
<dbReference type="Pfam" id="PF12867">
    <property type="entry name" value="DinB_2"/>
    <property type="match status" value="1"/>
</dbReference>
<gene>
    <name evidence="2" type="ORF">SAMN05421807_104271</name>
</gene>
<dbReference type="RefSeq" id="WP_073006687.1">
    <property type="nucleotide sequence ID" value="NZ_FQXD01000004.1"/>
</dbReference>
<evidence type="ECO:0000259" key="1">
    <source>
        <dbReference type="Pfam" id="PF12867"/>
    </source>
</evidence>
<name>A0A1M5QTJ5_9BACI</name>
<evidence type="ECO:0000313" key="3">
    <source>
        <dbReference type="Proteomes" id="UP000184079"/>
    </source>
</evidence>
<reference evidence="3" key="1">
    <citation type="submission" date="2016-11" db="EMBL/GenBank/DDBJ databases">
        <authorList>
            <person name="Varghese N."/>
            <person name="Submissions S."/>
        </authorList>
    </citation>
    <scope>NUCLEOTIDE SEQUENCE [LARGE SCALE GENOMIC DNA]</scope>
    <source>
        <strain evidence="3">CGMCC 1.6496</strain>
    </source>
</reference>
<accession>A0A1M5QTJ5</accession>
<feature type="domain" description="DinB-like" evidence="1">
    <location>
        <begin position="8"/>
        <end position="142"/>
    </location>
</feature>
<organism evidence="2 3">
    <name type="scientific">Virgibacillus chiguensis</name>
    <dbReference type="NCBI Taxonomy" id="411959"/>
    <lineage>
        <taxon>Bacteria</taxon>
        <taxon>Bacillati</taxon>
        <taxon>Bacillota</taxon>
        <taxon>Bacilli</taxon>
        <taxon>Bacillales</taxon>
        <taxon>Bacillaceae</taxon>
        <taxon>Virgibacillus</taxon>
    </lineage>
</organism>
<dbReference type="OrthoDB" id="4295522at2"/>
<dbReference type="InterPro" id="IPR034660">
    <property type="entry name" value="DinB/YfiT-like"/>
</dbReference>
<dbReference type="SUPFAM" id="SSF109854">
    <property type="entry name" value="DinB/YfiT-like putative metalloenzymes"/>
    <property type="match status" value="1"/>
</dbReference>